<keyword evidence="3" id="KW-1185">Reference proteome</keyword>
<protein>
    <submittedName>
        <fullName evidence="2">Carboxypeptidase-like regulatory domain-containing protein</fullName>
    </submittedName>
</protein>
<organism evidence="2 3">
    <name type="scientific">Capnocytophaga gingivalis</name>
    <dbReference type="NCBI Taxonomy" id="1017"/>
    <lineage>
        <taxon>Bacteria</taxon>
        <taxon>Pseudomonadati</taxon>
        <taxon>Bacteroidota</taxon>
        <taxon>Flavobacteriia</taxon>
        <taxon>Flavobacteriales</taxon>
        <taxon>Flavobacteriaceae</taxon>
        <taxon>Capnocytophaga</taxon>
    </lineage>
</organism>
<comment type="caution">
    <text evidence="2">The sequence shown here is derived from an EMBL/GenBank/DDBJ whole genome shotgun (WGS) entry which is preliminary data.</text>
</comment>
<gene>
    <name evidence="2" type="ORF">VJJ08_04055</name>
</gene>
<feature type="signal peptide" evidence="1">
    <location>
        <begin position="1"/>
        <end position="17"/>
    </location>
</feature>
<evidence type="ECO:0000313" key="2">
    <source>
        <dbReference type="EMBL" id="MEB3074476.1"/>
    </source>
</evidence>
<accession>A0ABU5Z689</accession>
<name>A0ABU5Z689_9FLAO</name>
<reference evidence="2 3" key="1">
    <citation type="submission" date="2023-12" db="EMBL/GenBank/DDBJ databases">
        <title>Genomic sequences of Capnocytophaga and Parvimonas strains.</title>
        <authorList>
            <person name="Watt R.M."/>
            <person name="Wang M."/>
            <person name="Yang T."/>
            <person name="Tong W.M."/>
        </authorList>
    </citation>
    <scope>NUCLEOTIDE SEQUENCE [LARGE SCALE GENOMIC DNA]</scope>
    <source>
        <strain evidence="2 3">CCUG 13096</strain>
    </source>
</reference>
<sequence length="313" mass="36036">MTRLTIFLFFFTLSTMAQQVQDTLGKVKTPQEDSNINPTIKCVIGGRPQPVFFLDGEIFDNTKKVDERKSLKAEDIAVYHFRPKMSVNFFGKQAVGGAIYIVTKEAEKKIKEIQHKKLGKLTQEEYKYYQIAQILRKKELPITVTGRVTDDEDNPIAGCKIENREQDFEVYTDSMGEYEIKARRWDTILSECVGQCRVVVTDSTEQTMDFVRPPLKKPSIDYITAGLVTVGGSPCDKLFVLNGKPMKDKKQFFRKIKNSKEIKAREIAQQEAMALYGTQGRFGIVAVRDEKGRKQDKIYTRKFKRKMRKTQQL</sequence>
<dbReference type="EMBL" id="JAYKBW010000004">
    <property type="protein sequence ID" value="MEB3074476.1"/>
    <property type="molecule type" value="Genomic_DNA"/>
</dbReference>
<dbReference type="RefSeq" id="WP_323982859.1">
    <property type="nucleotide sequence ID" value="NZ_JAYKBW010000004.1"/>
</dbReference>
<evidence type="ECO:0000313" key="3">
    <source>
        <dbReference type="Proteomes" id="UP001311730"/>
    </source>
</evidence>
<keyword evidence="1" id="KW-0732">Signal</keyword>
<dbReference type="SUPFAM" id="SSF49464">
    <property type="entry name" value="Carboxypeptidase regulatory domain-like"/>
    <property type="match status" value="1"/>
</dbReference>
<dbReference type="InterPro" id="IPR008969">
    <property type="entry name" value="CarboxyPept-like_regulatory"/>
</dbReference>
<feature type="chain" id="PRO_5046905688" evidence="1">
    <location>
        <begin position="18"/>
        <end position="313"/>
    </location>
</feature>
<dbReference type="Proteomes" id="UP001311730">
    <property type="component" value="Unassembled WGS sequence"/>
</dbReference>
<proteinExistence type="predicted"/>
<evidence type="ECO:0000256" key="1">
    <source>
        <dbReference type="SAM" id="SignalP"/>
    </source>
</evidence>